<evidence type="ECO:0000313" key="15">
    <source>
        <dbReference type="Proteomes" id="UP001234581"/>
    </source>
</evidence>
<dbReference type="Proteomes" id="UP001234581">
    <property type="component" value="Unassembled WGS sequence"/>
</dbReference>
<dbReference type="PANTHER" id="PTHR24223">
    <property type="entry name" value="ATP-BINDING CASSETTE SUB-FAMILY C"/>
    <property type="match status" value="1"/>
</dbReference>
<feature type="transmembrane region" description="Helical" evidence="11">
    <location>
        <begin position="596"/>
        <end position="615"/>
    </location>
</feature>
<dbReference type="InterPro" id="IPR027417">
    <property type="entry name" value="P-loop_NTPase"/>
</dbReference>
<dbReference type="SUPFAM" id="SSF52540">
    <property type="entry name" value="P-loop containing nucleoside triphosphate hydrolases"/>
    <property type="match status" value="2"/>
</dbReference>
<dbReference type="PANTHER" id="PTHR24223:SF353">
    <property type="entry name" value="ABC TRANSPORTER ATP-BINDING PROTEIN_PERMEASE VMR1-RELATED"/>
    <property type="match status" value="1"/>
</dbReference>
<feature type="transmembrane region" description="Helical" evidence="11">
    <location>
        <begin position="20"/>
        <end position="41"/>
    </location>
</feature>
<feature type="domain" description="ABC transporter" evidence="12">
    <location>
        <begin position="652"/>
        <end position="896"/>
    </location>
</feature>
<feature type="transmembrane region" description="Helical" evidence="11">
    <location>
        <begin position="1230"/>
        <end position="1250"/>
    </location>
</feature>
<name>A0AAD7UYG2_9FUNG</name>
<keyword evidence="6" id="KW-0067">ATP-binding</keyword>
<dbReference type="EMBL" id="JARTCD010000044">
    <property type="protein sequence ID" value="KAJ8655968.1"/>
    <property type="molecule type" value="Genomic_DNA"/>
</dbReference>
<keyword evidence="8 11" id="KW-0472">Membrane</keyword>
<dbReference type="SMART" id="SM00382">
    <property type="entry name" value="AAA"/>
    <property type="match status" value="2"/>
</dbReference>
<dbReference type="InterPro" id="IPR017871">
    <property type="entry name" value="ABC_transporter-like_CS"/>
</dbReference>
<feature type="compositionally biased region" description="Acidic residues" evidence="10">
    <location>
        <begin position="78"/>
        <end position="87"/>
    </location>
</feature>
<feature type="transmembrane region" description="Helical" evidence="11">
    <location>
        <begin position="325"/>
        <end position="345"/>
    </location>
</feature>
<feature type="transmembrane region" description="Helical" evidence="11">
    <location>
        <begin position="159"/>
        <end position="178"/>
    </location>
</feature>
<keyword evidence="15" id="KW-1185">Reference proteome</keyword>
<keyword evidence="5" id="KW-0547">Nucleotide-binding</keyword>
<evidence type="ECO:0000256" key="3">
    <source>
        <dbReference type="ARBA" id="ARBA00022692"/>
    </source>
</evidence>
<feature type="domain" description="ABC transmembrane type-1" evidence="13">
    <location>
        <begin position="965"/>
        <end position="1278"/>
    </location>
</feature>
<sequence>METCSLSEIWDGLDFSPCFRAMVIDTLIPIVLLLGSLSFILKAWLRSRRSSFHSALYAPLKQHAVTSYGTTSPSLDDNQQDDQDDNDTPSSSTIASNQSYEVPLKRWSIYNLTRLAGTLLQLAISAGALRTLLAHEYTLDTAVEGSSSNVFTSSIADCVYWTCLLVLSVGATFSNSSFMMATITKHVDILLLTNLVVQCVNMRSFFLVHYTNIDSIGYTRAIVSACVTLFMLAILIHEERGAPGQPIMTDTGRPMSTEMWASTYSKFMFSWVAPMLKEGYQRTLNADDLVELTPQNRAKNVLQKYQHHRSPSLFWGIIRTYKKELATQAGWCILWNACLFGPPVFLNKIIKYIENPHPDEPPSIAYFYVLLLFLSAASQALALQQALYIGRTLGVRVQAIIVGEVFAKALRKREGDREEEKNDTTTTTTTENEEGKDEKKSEGNVNNLLSVDSLRISDFMAYSFQLYGAAIQMVVSVVLLYNLLGTAALWGLGVMVLTQPVVILVSQRFEKIQDQVMSATDNRIKKVNELLSSIRIIKFFAWEKEFKKRVMDARENELKLLLARLYMHVHITNTWFFIPILIMITVFYAYTRTYDLTAATAFTALALFNILRFALDELPMFITWALQGRVSAKRVQKFLAEDEVASPPQHTIMHADIGFVDNAAFGWEKDKPIIKNLNLSFPRGKLSVVCGPTGSGKTTLLASLLGETYRIRGSAHLPRTVPTKSKTPVGGAASGIAYVAQTAWLQNRSIRDNILFGLPYDPERYEQVLYITALTKDLEIFEYGDSTEIGEKGVTLSGGQKQRMAIARAVYSQAETVILDDCLSAVDAHTAKHLYEHCITGSLMKGRTVILVTHHVALCLDGASYVVAMKDGQVLGAGDPSTVLKSGALGEELANTYDEERKKESGSSGEKTDGIVPVVPEKVQLAKEDGTGKLVKEEERAEGWVSWSVYEAYIRASGGYAFWGIILVAFCLNQAVIFSQDYWIKIWTSAYETKRHDLGVLTALSTHSSLLLNSLSLSMDAPPPSEDAPQQPQHVNVTYYLGIYALIGFLALLATTARSLIIYYGSIRASRRLHEKLLQKILRAKIRFFDSTPLGRILNRFSTDMEAIDQEVSPMVAFVLFSIVSMFCMLILVSTVLPAFLIPGTFIAVVFVFIGMYYLATSRDMKRLNSVSRSPIYVQFSETLNGVSTIRAFGAQPRFVKENYDLVDNNNRPFLWMWATNRWLHSRIELLGSSVCFFTGLVIMLARSWIDPGLAGLCLSYALQFTDHIIWIVRGYAQNEMNMNSIERVQEYMDIEEEAPENIPATCPPKSWPETGAVKVEDLEMRYSQDSPAVLHRISFETKPREKVGIVGRTGSGKSTLALSIFRFMEASHGRILIDDVDIATLGLQDLRSRLTIIPQDPVLFSGTLRSNLDPFGQHDDAELWAALKRSHLIDQQKAGDGSGSEQKNITLDSVVLENGNNWSQGQRQLIALARALVKKSTLIILDEATSSVDFDTDRKIQETIRAELTQSSLLCIAHRIRTVADYDRILVLDQGRVKEFDTPYNLITREDSVFRQMCQRSGEFDELLEIASAKHAA</sequence>
<gene>
    <name evidence="14" type="ORF">O0I10_008408</name>
</gene>
<feature type="transmembrane region" description="Helical" evidence="11">
    <location>
        <begin position="216"/>
        <end position="236"/>
    </location>
</feature>
<dbReference type="PROSITE" id="PS00211">
    <property type="entry name" value="ABC_TRANSPORTER_1"/>
    <property type="match status" value="1"/>
</dbReference>
<dbReference type="InterPro" id="IPR050173">
    <property type="entry name" value="ABC_transporter_C-like"/>
</dbReference>
<keyword evidence="7 11" id="KW-1133">Transmembrane helix</keyword>
<dbReference type="CDD" id="cd18596">
    <property type="entry name" value="ABC_6TM_VMR1_D1_like"/>
    <property type="match status" value="1"/>
</dbReference>
<dbReference type="Gene3D" id="1.20.1560.10">
    <property type="entry name" value="ABC transporter type 1, transmembrane domain"/>
    <property type="match status" value="2"/>
</dbReference>
<dbReference type="InterPro" id="IPR011527">
    <property type="entry name" value="ABC1_TM_dom"/>
</dbReference>
<dbReference type="GO" id="GO:0140359">
    <property type="term" value="F:ABC-type transporter activity"/>
    <property type="evidence" value="ECO:0007669"/>
    <property type="project" value="InterPro"/>
</dbReference>
<dbReference type="GO" id="GO:0005524">
    <property type="term" value="F:ATP binding"/>
    <property type="evidence" value="ECO:0007669"/>
    <property type="project" value="UniProtKB-KW"/>
</dbReference>
<feature type="domain" description="ABC transporter" evidence="12">
    <location>
        <begin position="1318"/>
        <end position="1560"/>
    </location>
</feature>
<evidence type="ECO:0000259" key="13">
    <source>
        <dbReference type="PROSITE" id="PS50929"/>
    </source>
</evidence>
<evidence type="ECO:0000259" key="12">
    <source>
        <dbReference type="PROSITE" id="PS50893"/>
    </source>
</evidence>
<dbReference type="CDD" id="cd03250">
    <property type="entry name" value="ABCC_MRP_domain1"/>
    <property type="match status" value="1"/>
</dbReference>
<feature type="transmembrane region" description="Helical" evidence="11">
    <location>
        <begin position="487"/>
        <end position="505"/>
    </location>
</feature>
<dbReference type="GO" id="GO:0000329">
    <property type="term" value="C:fungal-type vacuole membrane"/>
    <property type="evidence" value="ECO:0007669"/>
    <property type="project" value="TreeGrafter"/>
</dbReference>
<dbReference type="InterPro" id="IPR003593">
    <property type="entry name" value="AAA+_ATPase"/>
</dbReference>
<dbReference type="FunFam" id="3.40.50.300:FF:000565">
    <property type="entry name" value="ABC bile acid transporter"/>
    <property type="match status" value="1"/>
</dbReference>
<feature type="transmembrane region" description="Helical" evidence="11">
    <location>
        <begin position="1039"/>
        <end position="1064"/>
    </location>
</feature>
<feature type="transmembrane region" description="Helical" evidence="11">
    <location>
        <begin position="1140"/>
        <end position="1160"/>
    </location>
</feature>
<proteinExistence type="predicted"/>
<organism evidence="14 15">
    <name type="scientific">Lichtheimia ornata</name>
    <dbReference type="NCBI Taxonomy" id="688661"/>
    <lineage>
        <taxon>Eukaryota</taxon>
        <taxon>Fungi</taxon>
        <taxon>Fungi incertae sedis</taxon>
        <taxon>Mucoromycota</taxon>
        <taxon>Mucoromycotina</taxon>
        <taxon>Mucoromycetes</taxon>
        <taxon>Mucorales</taxon>
        <taxon>Lichtheimiaceae</taxon>
        <taxon>Lichtheimia</taxon>
    </lineage>
</organism>
<accession>A0AAD7UYG2</accession>
<protein>
    <recommendedName>
        <fullName evidence="16">Atp-dependent bile acid permease</fullName>
    </recommendedName>
</protein>
<dbReference type="FunFam" id="1.20.1560.10:FF:000006">
    <property type="entry name" value="ATP-binding cassette, sub-family C (CFTR/MRP), member 9"/>
    <property type="match status" value="1"/>
</dbReference>
<feature type="domain" description="ABC transmembrane type-1" evidence="13">
    <location>
        <begin position="333"/>
        <end position="623"/>
    </location>
</feature>
<feature type="region of interest" description="Disordered" evidence="10">
    <location>
        <begin position="413"/>
        <end position="442"/>
    </location>
</feature>
<dbReference type="SUPFAM" id="SSF90123">
    <property type="entry name" value="ABC transporter transmembrane region"/>
    <property type="match status" value="2"/>
</dbReference>
<evidence type="ECO:0000256" key="10">
    <source>
        <dbReference type="SAM" id="MobiDB-lite"/>
    </source>
</evidence>
<dbReference type="Pfam" id="PF00005">
    <property type="entry name" value="ABC_tran"/>
    <property type="match status" value="2"/>
</dbReference>
<comment type="subcellular location">
    <subcellularLocation>
        <location evidence="1">Membrane</location>
        <topology evidence="1">Multi-pass membrane protein</topology>
    </subcellularLocation>
</comment>
<evidence type="ECO:0000256" key="7">
    <source>
        <dbReference type="ARBA" id="ARBA00022989"/>
    </source>
</evidence>
<feature type="transmembrane region" description="Helical" evidence="11">
    <location>
        <begin position="459"/>
        <end position="481"/>
    </location>
</feature>
<evidence type="ECO:0000256" key="11">
    <source>
        <dbReference type="SAM" id="Phobius"/>
    </source>
</evidence>
<dbReference type="PROSITE" id="PS50893">
    <property type="entry name" value="ABC_TRANSPORTER_2"/>
    <property type="match status" value="2"/>
</dbReference>
<keyword evidence="4" id="KW-0677">Repeat</keyword>
<feature type="transmembrane region" description="Helical" evidence="11">
    <location>
        <begin position="1115"/>
        <end position="1134"/>
    </location>
</feature>
<dbReference type="RefSeq" id="XP_058340881.1">
    <property type="nucleotide sequence ID" value="XM_058488411.1"/>
</dbReference>
<evidence type="ECO:0000256" key="4">
    <source>
        <dbReference type="ARBA" id="ARBA00022737"/>
    </source>
</evidence>
<dbReference type="InterPro" id="IPR036640">
    <property type="entry name" value="ABC1_TM_sf"/>
</dbReference>
<reference evidence="14 15" key="1">
    <citation type="submission" date="2023-03" db="EMBL/GenBank/DDBJ databases">
        <title>Genome sequence of Lichtheimia ornata CBS 291.66.</title>
        <authorList>
            <person name="Mohabir J.T."/>
            <person name="Shea T.P."/>
            <person name="Kurbessoian T."/>
            <person name="Berby B."/>
            <person name="Fontaine J."/>
            <person name="Livny J."/>
            <person name="Gnirke A."/>
            <person name="Stajich J.E."/>
            <person name="Cuomo C.A."/>
        </authorList>
    </citation>
    <scope>NUCLEOTIDE SEQUENCE [LARGE SCALE GENOMIC DNA]</scope>
    <source>
        <strain evidence="14">CBS 291.66</strain>
    </source>
</reference>
<dbReference type="Gene3D" id="3.40.50.300">
    <property type="entry name" value="P-loop containing nucleotide triphosphate hydrolases"/>
    <property type="match status" value="2"/>
</dbReference>
<dbReference type="CDD" id="cd18604">
    <property type="entry name" value="ABC_6TM_VMR1_D2_like"/>
    <property type="match status" value="1"/>
</dbReference>
<feature type="transmembrane region" description="Helical" evidence="11">
    <location>
        <begin position="365"/>
        <end position="383"/>
    </location>
</feature>
<evidence type="ECO:0000256" key="6">
    <source>
        <dbReference type="ARBA" id="ARBA00022840"/>
    </source>
</evidence>
<evidence type="ECO:0000256" key="9">
    <source>
        <dbReference type="ARBA" id="ARBA00023180"/>
    </source>
</evidence>
<feature type="region of interest" description="Disordered" evidence="10">
    <location>
        <begin position="68"/>
        <end position="95"/>
    </location>
</feature>
<feature type="transmembrane region" description="Helical" evidence="11">
    <location>
        <begin position="569"/>
        <end position="590"/>
    </location>
</feature>
<keyword evidence="2" id="KW-0813">Transport</keyword>
<dbReference type="GO" id="GO:0016887">
    <property type="term" value="F:ATP hydrolysis activity"/>
    <property type="evidence" value="ECO:0007669"/>
    <property type="project" value="InterPro"/>
</dbReference>
<keyword evidence="9" id="KW-0325">Glycoprotein</keyword>
<evidence type="ECO:0008006" key="16">
    <source>
        <dbReference type="Google" id="ProtNLM"/>
    </source>
</evidence>
<dbReference type="FunFam" id="3.40.50.300:FF:000825">
    <property type="entry name" value="ABC bile acid transporter"/>
    <property type="match status" value="1"/>
</dbReference>
<feature type="compositionally biased region" description="Basic and acidic residues" evidence="10">
    <location>
        <begin position="413"/>
        <end position="423"/>
    </location>
</feature>
<dbReference type="GeneID" id="83215815"/>
<comment type="caution">
    <text evidence="14">The sequence shown here is derived from an EMBL/GenBank/DDBJ whole genome shotgun (WGS) entry which is preliminary data.</text>
</comment>
<dbReference type="Pfam" id="PF00664">
    <property type="entry name" value="ABC_membrane"/>
    <property type="match status" value="2"/>
</dbReference>
<feature type="transmembrane region" description="Helical" evidence="11">
    <location>
        <begin position="960"/>
        <end position="978"/>
    </location>
</feature>
<dbReference type="InterPro" id="IPR003439">
    <property type="entry name" value="ABC_transporter-like_ATP-bd"/>
</dbReference>
<evidence type="ECO:0000313" key="14">
    <source>
        <dbReference type="EMBL" id="KAJ8655968.1"/>
    </source>
</evidence>
<evidence type="ECO:0000256" key="2">
    <source>
        <dbReference type="ARBA" id="ARBA00022448"/>
    </source>
</evidence>
<keyword evidence="3 11" id="KW-0812">Transmembrane</keyword>
<dbReference type="CDD" id="cd03244">
    <property type="entry name" value="ABCC_MRP_domain2"/>
    <property type="match status" value="1"/>
</dbReference>
<evidence type="ECO:0000256" key="5">
    <source>
        <dbReference type="ARBA" id="ARBA00022741"/>
    </source>
</evidence>
<evidence type="ECO:0000256" key="1">
    <source>
        <dbReference type="ARBA" id="ARBA00004141"/>
    </source>
</evidence>
<dbReference type="PROSITE" id="PS50929">
    <property type="entry name" value="ABC_TM1F"/>
    <property type="match status" value="2"/>
</dbReference>
<evidence type="ECO:0000256" key="8">
    <source>
        <dbReference type="ARBA" id="ARBA00023136"/>
    </source>
</evidence>